<proteinExistence type="predicted"/>
<dbReference type="Proteomes" id="UP000011747">
    <property type="component" value="Unassembled WGS sequence"/>
</dbReference>
<sequence length="53" mass="6349">MKYLILSKDMFIEIGNKYNITLIEWNHDKDHIHVLFKAHPNSELSKFINAYKS</sequence>
<gene>
    <name evidence="2" type="ORF">HMPREF1015_02221</name>
</gene>
<dbReference type="SUPFAM" id="SSF143422">
    <property type="entry name" value="Transposase IS200-like"/>
    <property type="match status" value="1"/>
</dbReference>
<reference evidence="2 3" key="1">
    <citation type="submission" date="2011-09" db="EMBL/GenBank/DDBJ databases">
        <title>The Genome Sequence of Bacillus smithii 7_3_47FAA.</title>
        <authorList>
            <consortium name="The Broad Institute Genome Sequencing Platform"/>
            <person name="Earl A."/>
            <person name="Ward D."/>
            <person name="Feldgarden M."/>
            <person name="Gevers D."/>
            <person name="Daigneault M."/>
            <person name="Strauss J."/>
            <person name="Allen-Vercoe E."/>
            <person name="Young S.K."/>
            <person name="Zeng Q."/>
            <person name="Gargeya S."/>
            <person name="Fitzgerald M."/>
            <person name="Haas B."/>
            <person name="Abouelleil A."/>
            <person name="Alvarado L."/>
            <person name="Arachchi H.M."/>
            <person name="Berlin A."/>
            <person name="Brown A."/>
            <person name="Chapman S.B."/>
            <person name="Chen Z."/>
            <person name="Dunbar C."/>
            <person name="Freedman E."/>
            <person name="Gearin G."/>
            <person name="Goldberg J."/>
            <person name="Griggs A."/>
            <person name="Gujja S."/>
            <person name="Heiman D."/>
            <person name="Howarth C."/>
            <person name="Larson L."/>
            <person name="Lui A."/>
            <person name="MacDonald P.J.P."/>
            <person name="Montmayeur A."/>
            <person name="Murphy C."/>
            <person name="Neiman D."/>
            <person name="Pearson M."/>
            <person name="Priest M."/>
            <person name="Roberts A."/>
            <person name="Saif S."/>
            <person name="Shea T."/>
            <person name="Shenoy N."/>
            <person name="Sisk P."/>
            <person name="Stolte C."/>
            <person name="Sykes S."/>
            <person name="Wortman J."/>
            <person name="Nusbaum C."/>
            <person name="Birren B."/>
        </authorList>
    </citation>
    <scope>NUCLEOTIDE SEQUENCE [LARGE SCALE GENOMIC DNA]</scope>
    <source>
        <strain evidence="2 3">7_3_47FAA</strain>
    </source>
</reference>
<feature type="domain" description="Transposase IS200-like" evidence="1">
    <location>
        <begin position="8"/>
        <end position="53"/>
    </location>
</feature>
<comment type="caution">
    <text evidence="2">The sequence shown here is derived from an EMBL/GenBank/DDBJ whole genome shotgun (WGS) entry which is preliminary data.</text>
</comment>
<dbReference type="Gene3D" id="3.30.70.1290">
    <property type="entry name" value="Transposase IS200-like"/>
    <property type="match status" value="1"/>
</dbReference>
<dbReference type="GO" id="GO:0004803">
    <property type="term" value="F:transposase activity"/>
    <property type="evidence" value="ECO:0007669"/>
    <property type="project" value="InterPro"/>
</dbReference>
<keyword evidence="3" id="KW-1185">Reference proteome</keyword>
<protein>
    <recommendedName>
        <fullName evidence="1">Transposase IS200-like domain-containing protein</fullName>
    </recommendedName>
</protein>
<feature type="non-terminal residue" evidence="2">
    <location>
        <position position="53"/>
    </location>
</feature>
<evidence type="ECO:0000313" key="2">
    <source>
        <dbReference type="EMBL" id="EHL79069.1"/>
    </source>
</evidence>
<dbReference type="EMBL" id="ACWF01000033">
    <property type="protein sequence ID" value="EHL79069.1"/>
    <property type="molecule type" value="Genomic_DNA"/>
</dbReference>
<dbReference type="InterPro" id="IPR036515">
    <property type="entry name" value="Transposase_17_sf"/>
</dbReference>
<dbReference type="Pfam" id="PF01797">
    <property type="entry name" value="Y1_Tnp"/>
    <property type="match status" value="1"/>
</dbReference>
<accession>G9QID0</accession>
<evidence type="ECO:0000313" key="3">
    <source>
        <dbReference type="Proteomes" id="UP000011747"/>
    </source>
</evidence>
<dbReference type="InterPro" id="IPR002686">
    <property type="entry name" value="Transposase_17"/>
</dbReference>
<dbReference type="GO" id="GO:0006313">
    <property type="term" value="P:DNA transposition"/>
    <property type="evidence" value="ECO:0007669"/>
    <property type="project" value="InterPro"/>
</dbReference>
<organism evidence="2 3">
    <name type="scientific">Bacillus smithii 7_3_47FAA</name>
    <dbReference type="NCBI Taxonomy" id="665952"/>
    <lineage>
        <taxon>Bacteria</taxon>
        <taxon>Bacillati</taxon>
        <taxon>Bacillota</taxon>
        <taxon>Bacilli</taxon>
        <taxon>Bacillales</taxon>
        <taxon>Bacillaceae</taxon>
        <taxon>Bacillus</taxon>
    </lineage>
</organism>
<dbReference type="AlphaFoldDB" id="G9QID0"/>
<dbReference type="HOGENOM" id="CLU_3073001_0_0_9"/>
<evidence type="ECO:0000259" key="1">
    <source>
        <dbReference type="Pfam" id="PF01797"/>
    </source>
</evidence>
<dbReference type="GO" id="GO:0003677">
    <property type="term" value="F:DNA binding"/>
    <property type="evidence" value="ECO:0007669"/>
    <property type="project" value="InterPro"/>
</dbReference>
<name>G9QID0_9BACI</name>